<feature type="region of interest" description="Disordered" evidence="2">
    <location>
        <begin position="957"/>
        <end position="1041"/>
    </location>
</feature>
<feature type="region of interest" description="Disordered" evidence="2">
    <location>
        <begin position="1"/>
        <end position="40"/>
    </location>
</feature>
<dbReference type="VEuPathDB" id="FungiDB:PODANS_6_3940"/>
<dbReference type="InterPro" id="IPR029191">
    <property type="entry name" value="Uds1"/>
</dbReference>
<evidence type="ECO:0000313" key="5">
    <source>
        <dbReference type="EMBL" id="CAP71023.1"/>
    </source>
</evidence>
<evidence type="ECO:0000313" key="6">
    <source>
        <dbReference type="EMBL" id="CDP30422.1"/>
    </source>
</evidence>
<evidence type="ECO:0000259" key="4">
    <source>
        <dbReference type="Pfam" id="PF25078"/>
    </source>
</evidence>
<evidence type="ECO:0000313" key="7">
    <source>
        <dbReference type="Proteomes" id="UP000001197"/>
    </source>
</evidence>
<dbReference type="RefSeq" id="XP_001909889.1">
    <property type="nucleotide sequence ID" value="XM_001909854.1"/>
</dbReference>
<dbReference type="KEGG" id="pan:PODANSg6926"/>
<feature type="compositionally biased region" description="Gly residues" evidence="2">
    <location>
        <begin position="9"/>
        <end position="18"/>
    </location>
</feature>
<dbReference type="HOGENOM" id="CLU_006409_0_0_1"/>
<dbReference type="AlphaFoldDB" id="B2B1N8"/>
<dbReference type="SUPFAM" id="SSF57997">
    <property type="entry name" value="Tropomyosin"/>
    <property type="match status" value="1"/>
</dbReference>
<accession>B2B1N8</accession>
<feature type="region of interest" description="Disordered" evidence="2">
    <location>
        <begin position="233"/>
        <end position="255"/>
    </location>
</feature>
<organism evidence="5">
    <name type="scientific">Podospora anserina (strain S / ATCC MYA-4624 / DSM 980 / FGSC 10383)</name>
    <name type="common">Pleurage anserina</name>
    <dbReference type="NCBI Taxonomy" id="515849"/>
    <lineage>
        <taxon>Eukaryota</taxon>
        <taxon>Fungi</taxon>
        <taxon>Dikarya</taxon>
        <taxon>Ascomycota</taxon>
        <taxon>Pezizomycotina</taxon>
        <taxon>Sordariomycetes</taxon>
        <taxon>Sordariomycetidae</taxon>
        <taxon>Sordariales</taxon>
        <taxon>Podosporaceae</taxon>
        <taxon>Podospora</taxon>
        <taxon>Podospora anserina</taxon>
    </lineage>
</organism>
<evidence type="ECO:0000259" key="3">
    <source>
        <dbReference type="Pfam" id="PF15456"/>
    </source>
</evidence>
<feature type="region of interest" description="Disordered" evidence="2">
    <location>
        <begin position="381"/>
        <end position="400"/>
    </location>
</feature>
<gene>
    <name evidence="5" type="ORF">PODANS_6_3940</name>
</gene>
<dbReference type="Pfam" id="PF15456">
    <property type="entry name" value="Uds1"/>
    <property type="match status" value="1"/>
</dbReference>
<dbReference type="PANTHER" id="PTHR43941:SF1">
    <property type="entry name" value="STRUCTURAL MAINTENANCE OF CHROMOSOMES PROTEIN 2"/>
    <property type="match status" value="1"/>
</dbReference>
<feature type="compositionally biased region" description="Basic and acidic residues" evidence="2">
    <location>
        <begin position="994"/>
        <end position="1022"/>
    </location>
</feature>
<feature type="compositionally biased region" description="Acidic residues" evidence="2">
    <location>
        <begin position="633"/>
        <end position="648"/>
    </location>
</feature>
<dbReference type="EMBL" id="CU638744">
    <property type="protein sequence ID" value="CAP71023.1"/>
    <property type="molecule type" value="Genomic_DNA"/>
</dbReference>
<reference evidence="5 7" key="1">
    <citation type="journal article" date="2008" name="Genome Biol.">
        <title>The genome sequence of the model ascomycete fungus Podospora anserina.</title>
        <authorList>
            <person name="Espagne E."/>
            <person name="Lespinet O."/>
            <person name="Malagnac F."/>
            <person name="Da Silva C."/>
            <person name="Jaillon O."/>
            <person name="Porcel B.M."/>
            <person name="Couloux A."/>
            <person name="Aury J.-M."/>
            <person name="Segurens B."/>
            <person name="Poulain J."/>
            <person name="Anthouard V."/>
            <person name="Grossetete S."/>
            <person name="Khalili H."/>
            <person name="Coppin E."/>
            <person name="Dequard-Chablat M."/>
            <person name="Picard M."/>
            <person name="Contamine V."/>
            <person name="Arnaise S."/>
            <person name="Bourdais A."/>
            <person name="Berteaux-Lecellier V."/>
            <person name="Gautheret D."/>
            <person name="de Vries R.P."/>
            <person name="Battaglia E."/>
            <person name="Coutinho P.M."/>
            <person name="Danchin E.G.J."/>
            <person name="Henrissat B."/>
            <person name="El Khoury R."/>
            <person name="Sainsard-Chanet A."/>
            <person name="Boivin A."/>
            <person name="Pinan-Lucarre B."/>
            <person name="Sellem C.H."/>
            <person name="Debuchy R."/>
            <person name="Wincker P."/>
            <person name="Weissenbach J."/>
            <person name="Silar P."/>
        </authorList>
    </citation>
    <scope>NUCLEOTIDE SEQUENCE [LARGE SCALE GENOMIC DNA]</scope>
    <source>
        <strain evidence="7">S / ATCC MYA-4624 / DSM 980 / FGSC 10383</strain>
        <strain evidence="5">S mat+</strain>
    </source>
</reference>
<feature type="coiled-coil region" evidence="1">
    <location>
        <begin position="678"/>
        <end position="857"/>
    </location>
</feature>
<dbReference type="eggNOG" id="ENOG502SEEP">
    <property type="taxonomic scope" value="Eukaryota"/>
</dbReference>
<dbReference type="Pfam" id="PF25078">
    <property type="entry name" value="DUF7801"/>
    <property type="match status" value="1"/>
</dbReference>
<name>B2B1N8_PODAN</name>
<evidence type="ECO:0000256" key="2">
    <source>
        <dbReference type="SAM" id="MobiDB-lite"/>
    </source>
</evidence>
<sequence>MNGAETRRGGSGGGGVGGRGEDGYGRMPAPAVQPPSLSDVAPTAKALVDGYRNEILGGVEGDKARISPVWPPPLFRREHCWLIMDYIQLNTNQPQTSPLVDLKDSIQVHLLTETALSDSKSYEILSQEEVDGLKKQIQSLGMRVEQARANLAIQSKYRDAAVSMAKLYSSGGKRKSLLGSRMSDSAKEAEMEKATSERRCEELASELFHLEKGLMEPQRRLLQHTAGVLQLTHRASSKKSGQPQLLGQPMNGMPGSPESLYTYTNTRNSMEIPNEQLDFNNKDKDLYLSLETDGPPATRARKNTLEIPIKSPIREQNAQLRELREEVERYKEEIARMKEENAQLKRSEEQLSQDYARAEAEKTRLEEMEEQLREEHARVMEENSRMKDETMRSKDESGSRLQEADSRMKAIEQQMGPQIDALQAQTSEQQRAISMTESRLEDLNDKLRDLIVAFNPAKNEEFGRPDADNLEAQLDYLENGLNTAITEQQQQAANLTKTDKVAAEAAAASSEAAALATTLSKVESSFGQTEVRLQNLNRQVLFILQQANVDQAPPPEGDLNVQLNYLEDSVDKVSSEIGRIVEASMAGSASKRDLEQVDAVLMGLWEIIQTGYAEIAQQKAAPRQARALGQGTPDDDEDLSGNEFEGDTNEPYSLPAFSAKVQWLYAQATGLREQKYILQRQIKQQRELNNRSESEKDQELQAKKEELEKTHMLLDDSERAAQEAQEKLQKVLVDLDSMQKASAANETASASSVKVVQEQLKERNAQVSALESEYSAIQARLATVESNMSSVQNQLIQANESRVAAEGEVAALKSELAAASEASANAGKEVEKLQADLKQKDEELEAMNMMVIELKTEMTIAKAELDGAYGSRKQRAAEAAKFSNTAETAELNAQVVKLRSELEAALRDLEDITKESINSEKEKLDLESQLDDAVAVKARLEQEVKVLRDRLDKVKEELDKERLRPPNSPVPGAGAGAGAGRAGATMLSEQFRATMKEERRKFQEELREEQSRRRKLEDELRALKRGTTASVGSRGGLLSPR</sequence>
<dbReference type="EMBL" id="FO904941">
    <property type="protein sequence ID" value="CDP30422.1"/>
    <property type="molecule type" value="Genomic_DNA"/>
</dbReference>
<reference evidence="7" key="3">
    <citation type="journal article" date="2014" name="Genetics">
        <title>Maintaining two mating types: Structure of the mating type locus and its role in heterokaryosis in Podospora anserina.</title>
        <authorList>
            <person name="Grognet P."/>
            <person name="Bidard F."/>
            <person name="Kuchly C."/>
            <person name="Tong L.C.H."/>
            <person name="Coppin E."/>
            <person name="Benkhali J.A."/>
            <person name="Couloux A."/>
            <person name="Wincker P."/>
            <person name="Debuchy R."/>
            <person name="Silar P."/>
        </authorList>
    </citation>
    <scope>GENOME REANNOTATION</scope>
    <source>
        <strain evidence="7">S / ATCC MYA-4624 / DSM 980 / FGSC 10383</strain>
    </source>
</reference>
<dbReference type="InterPro" id="IPR056703">
    <property type="entry name" value="DUF7801"/>
</dbReference>
<dbReference type="Gene3D" id="1.20.5.340">
    <property type="match status" value="1"/>
</dbReference>
<reference evidence="5" key="2">
    <citation type="submission" date="2008-07" db="EMBL/GenBank/DDBJ databases">
        <authorList>
            <person name="Genoscope - CEA"/>
        </authorList>
    </citation>
    <scope>NUCLEOTIDE SEQUENCE</scope>
    <source>
        <strain evidence="5">S mat+</strain>
    </source>
</reference>
<keyword evidence="1" id="KW-0175">Coiled coil</keyword>
<dbReference type="Proteomes" id="UP000001197">
    <property type="component" value="Chromosome 6"/>
</dbReference>
<protein>
    <submittedName>
        <fullName evidence="5">Podospora anserina S mat+ genomic DNA chromosome 6, supercontig 2</fullName>
    </submittedName>
</protein>
<keyword evidence="7" id="KW-1185">Reference proteome</keyword>
<feature type="region of interest" description="Disordered" evidence="2">
    <location>
        <begin position="624"/>
        <end position="648"/>
    </location>
</feature>
<dbReference type="GeneID" id="6194428"/>
<feature type="domain" description="DUF7801" evidence="4">
    <location>
        <begin position="831"/>
        <end position="890"/>
    </location>
</feature>
<feature type="domain" description="Up-regulated during septation protein 1" evidence="3">
    <location>
        <begin position="108"/>
        <end position="232"/>
    </location>
</feature>
<evidence type="ECO:0000256" key="1">
    <source>
        <dbReference type="SAM" id="Coils"/>
    </source>
</evidence>
<dbReference type="PANTHER" id="PTHR43941">
    <property type="entry name" value="STRUCTURAL MAINTENANCE OF CHROMOSOMES PROTEIN 2"/>
    <property type="match status" value="1"/>
</dbReference>
<dbReference type="OrthoDB" id="5569911at2759"/>
<reference evidence="6" key="4">
    <citation type="submission" date="2015-04" db="EMBL/GenBank/DDBJ databases">
        <title>Maintaining two mating types: Structure of the mating type locus and its role in heterokaryosis in Podospora anserina.</title>
        <authorList>
            <person name="Grognet P."/>
            <person name="Bidard F."/>
            <person name="Kuchly C."/>
            <person name="Chan Ho Tong L."/>
            <person name="Coppin E."/>
            <person name="Ait Benkhali J."/>
            <person name="Couloux A."/>
            <person name="Wincker P."/>
            <person name="Debuchy R."/>
            <person name="Silar P."/>
        </authorList>
    </citation>
    <scope>NUCLEOTIDE SEQUENCE</scope>
</reference>
<proteinExistence type="predicted"/>